<dbReference type="EMBL" id="CAAALY010035822">
    <property type="protein sequence ID" value="VEL18146.1"/>
    <property type="molecule type" value="Genomic_DNA"/>
</dbReference>
<comment type="caution">
    <text evidence="1">The sequence shown here is derived from an EMBL/GenBank/DDBJ whole genome shotgun (WGS) entry which is preliminary data.</text>
</comment>
<organism evidence="1 2">
    <name type="scientific">Protopolystoma xenopodis</name>
    <dbReference type="NCBI Taxonomy" id="117903"/>
    <lineage>
        <taxon>Eukaryota</taxon>
        <taxon>Metazoa</taxon>
        <taxon>Spiralia</taxon>
        <taxon>Lophotrochozoa</taxon>
        <taxon>Platyhelminthes</taxon>
        <taxon>Monogenea</taxon>
        <taxon>Polyopisthocotylea</taxon>
        <taxon>Polystomatidea</taxon>
        <taxon>Polystomatidae</taxon>
        <taxon>Protopolystoma</taxon>
    </lineage>
</organism>
<evidence type="ECO:0000313" key="1">
    <source>
        <dbReference type="EMBL" id="VEL18146.1"/>
    </source>
</evidence>
<reference evidence="1" key="1">
    <citation type="submission" date="2018-11" db="EMBL/GenBank/DDBJ databases">
        <authorList>
            <consortium name="Pathogen Informatics"/>
        </authorList>
    </citation>
    <scope>NUCLEOTIDE SEQUENCE</scope>
</reference>
<evidence type="ECO:0000313" key="2">
    <source>
        <dbReference type="Proteomes" id="UP000784294"/>
    </source>
</evidence>
<accession>A0A448WR69</accession>
<dbReference type="Proteomes" id="UP000784294">
    <property type="component" value="Unassembled WGS sequence"/>
</dbReference>
<name>A0A448WR69_9PLAT</name>
<gene>
    <name evidence="1" type="ORF">PXEA_LOCUS11586</name>
</gene>
<dbReference type="AlphaFoldDB" id="A0A448WR69"/>
<sequence>MSGSLSLKPSPSYIEASSATCLGALNSSRMHKESRVPVYSDGLCPENPSTSPSEHRTNMIQVTCEQTPGDAASLSSTASIASLHHYQHFVPPQLRALRDLIVKMINHGKHEMAASLCLESIRGLQAALPSKTEFESTTTPISFGSQLDGLSGSGDVMEARQLRHESTKVSEETEPKDRKLKSQMDIAALMNILALVYR</sequence>
<proteinExistence type="predicted"/>
<protein>
    <submittedName>
        <fullName evidence="1">Uncharacterized protein</fullName>
    </submittedName>
</protein>
<keyword evidence="2" id="KW-1185">Reference proteome</keyword>